<evidence type="ECO:0000313" key="1">
    <source>
        <dbReference type="EMBL" id="QBF74415.1"/>
    </source>
</evidence>
<dbReference type="GeneID" id="62696029"/>
<protein>
    <submittedName>
        <fullName evidence="1">Uncharacterized protein</fullName>
    </submittedName>
</protein>
<sequence length="159" mass="18382">MIDTSKSKSDEQQKAEIIIGDHVEEELSCPLKRNEKVVLSEGIYIVPDLYSEKDRIVGEIFAHIGSLKVGQQHKISQDILKMLLLEKTKGVKYRKVLVIIDDKIEEYLRGKSFIAESIRQFGIEVKKVDLSHEIYEKIVSAQRQQVMVNEFDMRKYSAK</sequence>
<dbReference type="OrthoDB" id="1820381at2"/>
<evidence type="ECO:0000313" key="2">
    <source>
        <dbReference type="Proteomes" id="UP000289664"/>
    </source>
</evidence>
<dbReference type="Proteomes" id="UP000289664">
    <property type="component" value="Chromosome"/>
</dbReference>
<keyword evidence="2" id="KW-1185">Reference proteome</keyword>
<dbReference type="HOGENOM" id="CLU_1657801_0_0_9"/>
<dbReference type="KEGG" id="csci:HDCHBGLK_01817"/>
<name>B0NIH4_CLOS5</name>
<dbReference type="RefSeq" id="WP_004607995.1">
    <property type="nucleotide sequence ID" value="NZ_CP036170.1"/>
</dbReference>
<dbReference type="EMBL" id="CP036170">
    <property type="protein sequence ID" value="QBF74415.1"/>
    <property type="molecule type" value="Genomic_DNA"/>
</dbReference>
<reference evidence="1 2" key="1">
    <citation type="journal article" date="2019" name="Appl. Environ. Microbiol.">
        <title>Clostridium scindens ATCC 35704: integration of nutritional requirements, the complete genome sequence, and global transcriptional responses to bile acids.</title>
        <authorList>
            <person name="Devendran S."/>
            <person name="Shrestha R."/>
            <person name="Alves J.M.P."/>
            <person name="Wolf P.G."/>
            <person name="Ly L."/>
            <person name="Hernandez A.G."/>
            <person name="Mendez-Garcia C."/>
            <person name="Inboden A."/>
            <person name="Wiley J."/>
            <person name="Paul O."/>
            <person name="Allen A."/>
            <person name="Springer E."/>
            <person name="Wright C.L."/>
            <person name="Fields C.J."/>
            <person name="Daniel S.L."/>
            <person name="Ridlon J.M."/>
        </authorList>
    </citation>
    <scope>NUCLEOTIDE SEQUENCE [LARGE SCALE GENOMIC DNA]</scope>
    <source>
        <strain evidence="1 2">ATCC 35704</strain>
    </source>
</reference>
<accession>B0NIH4</accession>
<dbReference type="AlphaFoldDB" id="B0NIH4"/>
<gene>
    <name evidence="1" type="ORF">HDCHBGLK_01817</name>
</gene>
<proteinExistence type="predicted"/>
<dbReference type="STRING" id="411468.CLOSCI_03293"/>
<organism evidence="1 2">
    <name type="scientific">Clostridium scindens (strain ATCC 35704 / DSM 5676 / VPI 13733 / 19)</name>
    <dbReference type="NCBI Taxonomy" id="411468"/>
    <lineage>
        <taxon>Bacteria</taxon>
        <taxon>Bacillati</taxon>
        <taxon>Bacillota</taxon>
        <taxon>Clostridia</taxon>
        <taxon>Lachnospirales</taxon>
        <taxon>Lachnospiraceae</taxon>
    </lineage>
</organism>